<feature type="active site" description="Proton acceptor" evidence="7">
    <location>
        <position position="264"/>
    </location>
</feature>
<evidence type="ECO:0000256" key="5">
    <source>
        <dbReference type="ARBA" id="ARBA00023239"/>
    </source>
</evidence>
<dbReference type="Gene3D" id="3.20.20.120">
    <property type="entry name" value="Enolase-like C-terminal domain"/>
    <property type="match status" value="1"/>
</dbReference>
<dbReference type="InterPro" id="IPR010197">
    <property type="entry name" value="OSBS/NAAAR"/>
</dbReference>
<evidence type="ECO:0000256" key="1">
    <source>
        <dbReference type="ARBA" id="ARBA00001968"/>
    </source>
</evidence>
<dbReference type="GO" id="GO:0009234">
    <property type="term" value="P:menaquinone biosynthetic process"/>
    <property type="evidence" value="ECO:0007669"/>
    <property type="project" value="UniProtKB-UniRule"/>
</dbReference>
<dbReference type="InterPro" id="IPR036849">
    <property type="entry name" value="Enolase-like_C_sf"/>
</dbReference>
<dbReference type="Pfam" id="PF02746">
    <property type="entry name" value="MR_MLE_N"/>
    <property type="match status" value="1"/>
</dbReference>
<comment type="pathway">
    <text evidence="7">Quinol/quinone metabolism; 1,4-dihydroxy-2-naphthoate biosynthesis; 1,4-dihydroxy-2-naphthoate from chorismate: step 4/7.</text>
</comment>
<dbReference type="GO" id="GO:0016854">
    <property type="term" value="F:racemase and epimerase activity"/>
    <property type="evidence" value="ECO:0007669"/>
    <property type="project" value="UniProtKB-ARBA"/>
</dbReference>
<evidence type="ECO:0000256" key="3">
    <source>
        <dbReference type="ARBA" id="ARBA00022723"/>
    </source>
</evidence>
<comment type="function">
    <text evidence="7">Converts 2-succinyl-6-hydroxy-2,4-cyclohexadiene-1-carboxylate (SHCHC) to 2-succinylbenzoate (OSB).</text>
</comment>
<dbReference type="EMBL" id="JAUCFI010000003">
    <property type="protein sequence ID" value="MDM5283910.1"/>
    <property type="molecule type" value="Genomic_DNA"/>
</dbReference>
<protein>
    <recommendedName>
        <fullName evidence="6 7">o-succinylbenzoate synthase</fullName>
        <shortName evidence="7">OSB synthase</shortName>
        <shortName evidence="7">OSBS</shortName>
        <ecNumber evidence="6 7">4.2.1.113</ecNumber>
    </recommendedName>
    <alternativeName>
        <fullName evidence="7">4-(2'-carboxyphenyl)-4-oxybutyric acid synthase</fullName>
    </alternativeName>
    <alternativeName>
        <fullName evidence="7">o-succinylbenzoic acid synthase</fullName>
    </alternativeName>
</protein>
<dbReference type="Pfam" id="PF13378">
    <property type="entry name" value="MR_MLE_C"/>
    <property type="match status" value="1"/>
</dbReference>
<dbReference type="GO" id="GO:0000287">
    <property type="term" value="F:magnesium ion binding"/>
    <property type="evidence" value="ECO:0007669"/>
    <property type="project" value="UniProtKB-UniRule"/>
</dbReference>
<dbReference type="InterPro" id="IPR047585">
    <property type="entry name" value="MenC"/>
</dbReference>
<keyword evidence="2 7" id="KW-0474">Menaquinone biosynthesis</keyword>
<dbReference type="NCBIfam" id="TIGR01928">
    <property type="entry name" value="menC_lowGC_arch"/>
    <property type="match status" value="1"/>
</dbReference>
<organism evidence="9 10">
    <name type="scientific">Peribacillus frigoritolerans</name>
    <dbReference type="NCBI Taxonomy" id="450367"/>
    <lineage>
        <taxon>Bacteria</taxon>
        <taxon>Bacillati</taxon>
        <taxon>Bacillota</taxon>
        <taxon>Bacilli</taxon>
        <taxon>Bacillales</taxon>
        <taxon>Bacillaceae</taxon>
        <taxon>Peribacillus</taxon>
    </lineage>
</organism>
<feature type="domain" description="Mandelate racemase/muconate lactonizing enzyme C-terminal" evidence="8">
    <location>
        <begin position="144"/>
        <end position="236"/>
    </location>
</feature>
<dbReference type="InterPro" id="IPR029065">
    <property type="entry name" value="Enolase_C-like"/>
</dbReference>
<comment type="caution">
    <text evidence="9">The sequence shown here is derived from an EMBL/GenBank/DDBJ whole genome shotgun (WGS) entry which is preliminary data.</text>
</comment>
<evidence type="ECO:0000313" key="10">
    <source>
        <dbReference type="Proteomes" id="UP001238973"/>
    </source>
</evidence>
<dbReference type="Gene3D" id="3.30.390.10">
    <property type="entry name" value="Enolase-like, N-terminal domain"/>
    <property type="match status" value="1"/>
</dbReference>
<dbReference type="CDD" id="cd03317">
    <property type="entry name" value="NAAAR"/>
    <property type="match status" value="1"/>
</dbReference>
<proteinExistence type="inferred from homology"/>
<dbReference type="SUPFAM" id="SSF51604">
    <property type="entry name" value="Enolase C-terminal domain-like"/>
    <property type="match status" value="1"/>
</dbReference>
<feature type="binding site" evidence="7">
    <location>
        <position position="190"/>
    </location>
    <ligand>
        <name>Mg(2+)</name>
        <dbReference type="ChEBI" id="CHEBI:18420"/>
    </ligand>
</feature>
<sequence length="378" mass="42324">MKIKQVILRHLKLDLLEPFTTSFGTEHDRDFILVEAISDDGISGWAESVAMLDPLYNEETLKTNWHILEDYLIPIILKNEIKHPDEISEKYFTHIRGNYMAKAALEGAVWDLYAKKQGASLSNVLGGTKKKIEVGVSIGIKDSIDSTLDIIEARLGEGYKRFKLKIKPGWDVELIDKVRKVYPEIPLMADANSAYTLKDIDRLSALDDFNLMMIEQPLAYNDIIDHADLQSRLKTPICLDESIHSLEDARKAIKLGSCKIINIKIGRVGGLTESKKIHDLCLEHGIPLWCGGMLESGIGRAHNIAITSLPNFTLPGDTAASSLYWAEDITDPEVTVENGMIRVPELPGIGYEPSMEKINKYTIHSQTYHLSENVARNA</sequence>
<keyword evidence="4 7" id="KW-0460">Magnesium</keyword>
<dbReference type="Proteomes" id="UP001238973">
    <property type="component" value="Unassembled WGS sequence"/>
</dbReference>
<dbReference type="RefSeq" id="WP_289349660.1">
    <property type="nucleotide sequence ID" value="NZ_JAUCFI010000003.1"/>
</dbReference>
<name>A0AAJ1QM08_9BACI</name>
<evidence type="ECO:0000313" key="9">
    <source>
        <dbReference type="EMBL" id="MDM5283910.1"/>
    </source>
</evidence>
<dbReference type="AlphaFoldDB" id="A0AAJ1QM08"/>
<feature type="active site" description="Proton donor" evidence="7">
    <location>
        <position position="165"/>
    </location>
</feature>
<gene>
    <name evidence="7 9" type="primary">menC</name>
    <name evidence="9" type="ORF">QUF85_11395</name>
</gene>
<dbReference type="InterPro" id="IPR029017">
    <property type="entry name" value="Enolase-like_N"/>
</dbReference>
<dbReference type="EC" id="4.2.1.113" evidence="6 7"/>
<reference evidence="9" key="1">
    <citation type="submission" date="2023-06" db="EMBL/GenBank/DDBJ databases">
        <title>Comparative genomics of Bacillaceae isolates and their secondary metabolite potential.</title>
        <authorList>
            <person name="Song L."/>
            <person name="Nielsen L.J."/>
            <person name="Mohite O."/>
            <person name="Xu X."/>
            <person name="Weber T."/>
            <person name="Kovacs A.T."/>
        </authorList>
    </citation>
    <scope>NUCLEOTIDE SEQUENCE</scope>
    <source>
        <strain evidence="9">G1S1</strain>
    </source>
</reference>
<evidence type="ECO:0000259" key="8">
    <source>
        <dbReference type="SMART" id="SM00922"/>
    </source>
</evidence>
<dbReference type="InterPro" id="IPR013342">
    <property type="entry name" value="Mandelate_racemase_C"/>
</dbReference>
<evidence type="ECO:0000256" key="2">
    <source>
        <dbReference type="ARBA" id="ARBA00022428"/>
    </source>
</evidence>
<dbReference type="SUPFAM" id="SSF54826">
    <property type="entry name" value="Enolase N-terminal domain-like"/>
    <property type="match status" value="1"/>
</dbReference>
<dbReference type="PANTHER" id="PTHR48073:SF5">
    <property type="entry name" value="O-SUCCINYLBENZOATE SYNTHASE"/>
    <property type="match status" value="1"/>
</dbReference>
<dbReference type="SFLD" id="SFLDS00001">
    <property type="entry name" value="Enolase"/>
    <property type="match status" value="1"/>
</dbReference>
<dbReference type="InterPro" id="IPR013341">
    <property type="entry name" value="Mandelate_racemase_N_dom"/>
</dbReference>
<dbReference type="SFLD" id="SFLDF00009">
    <property type="entry name" value="o-succinylbenzoate_synthase"/>
    <property type="match status" value="1"/>
</dbReference>
<comment type="pathway">
    <text evidence="7">Quinol/quinone metabolism; menaquinone biosynthesis.</text>
</comment>
<evidence type="ECO:0000256" key="7">
    <source>
        <dbReference type="HAMAP-Rule" id="MF_01933"/>
    </source>
</evidence>
<keyword evidence="5 7" id="KW-0456">Lyase</keyword>
<comment type="cofactor">
    <cofactor evidence="1 7">
        <name>a divalent metal cation</name>
        <dbReference type="ChEBI" id="CHEBI:60240"/>
    </cofactor>
</comment>
<dbReference type="GO" id="GO:0043748">
    <property type="term" value="F:O-succinylbenzoate synthase activity"/>
    <property type="evidence" value="ECO:0007669"/>
    <property type="project" value="UniProtKB-EC"/>
</dbReference>
<feature type="binding site" evidence="7">
    <location>
        <position position="240"/>
    </location>
    <ligand>
        <name>Mg(2+)</name>
        <dbReference type="ChEBI" id="CHEBI:18420"/>
    </ligand>
</feature>
<comment type="similarity">
    <text evidence="7">Belongs to the mandelate racemase/muconate lactonizing enzyme family. MenC type 2 subfamily.</text>
</comment>
<dbReference type="HAMAP" id="MF_01933">
    <property type="entry name" value="MenC_2"/>
    <property type="match status" value="1"/>
</dbReference>
<dbReference type="SFLD" id="SFLDG00180">
    <property type="entry name" value="muconate_cycloisomerase"/>
    <property type="match status" value="1"/>
</dbReference>
<dbReference type="SMART" id="SM00922">
    <property type="entry name" value="MR_MLE"/>
    <property type="match status" value="1"/>
</dbReference>
<evidence type="ECO:0000256" key="4">
    <source>
        <dbReference type="ARBA" id="ARBA00022842"/>
    </source>
</evidence>
<dbReference type="PANTHER" id="PTHR48073">
    <property type="entry name" value="O-SUCCINYLBENZOATE SYNTHASE-RELATED"/>
    <property type="match status" value="1"/>
</dbReference>
<keyword evidence="3 7" id="KW-0479">Metal-binding</keyword>
<evidence type="ECO:0000256" key="6">
    <source>
        <dbReference type="ARBA" id="ARBA00029491"/>
    </source>
</evidence>
<feature type="binding site" evidence="7">
    <location>
        <position position="215"/>
    </location>
    <ligand>
        <name>Mg(2+)</name>
        <dbReference type="ChEBI" id="CHEBI:18420"/>
    </ligand>
</feature>
<accession>A0AAJ1QM08</accession>
<comment type="catalytic activity">
    <reaction evidence="7">
        <text>(1R,6R)-6-hydroxy-2-succinyl-cyclohexa-2,4-diene-1-carboxylate = 2-succinylbenzoate + H2O</text>
        <dbReference type="Rhea" id="RHEA:10196"/>
        <dbReference type="ChEBI" id="CHEBI:15377"/>
        <dbReference type="ChEBI" id="CHEBI:18325"/>
        <dbReference type="ChEBI" id="CHEBI:58689"/>
        <dbReference type="EC" id="4.2.1.113"/>
    </reaction>
</comment>